<name>A0AAN8MTX6_9PEZI</name>
<evidence type="ECO:0000259" key="2">
    <source>
        <dbReference type="Pfam" id="PF12770"/>
    </source>
</evidence>
<feature type="region of interest" description="Disordered" evidence="1">
    <location>
        <begin position="330"/>
        <end position="349"/>
    </location>
</feature>
<gene>
    <name evidence="3" type="ORF">TWF718_000451</name>
</gene>
<feature type="domain" description="CHAT" evidence="2">
    <location>
        <begin position="1182"/>
        <end position="1489"/>
    </location>
</feature>
<evidence type="ECO:0000313" key="4">
    <source>
        <dbReference type="Proteomes" id="UP001313282"/>
    </source>
</evidence>
<feature type="region of interest" description="Disordered" evidence="1">
    <location>
        <begin position="548"/>
        <end position="590"/>
    </location>
</feature>
<dbReference type="PANTHER" id="PTHR35391:SF5">
    <property type="entry name" value="DUF6590 DOMAIN-CONTAINING PROTEIN"/>
    <property type="match status" value="1"/>
</dbReference>
<sequence length="1489" mass="168185">MFVAKKRHVFQFPAPRPRSSAHYSFSSNNITKLCPAPAANSPASALAAERVSKDKAELLVTVILMAELGNEEPIYNLACECRNLFSRRVPDDPPAVTNTLIEDYEQRFLSWSAYMGVFADKSICLDRRLGERLDIRDLVLRLLDVLEEALRQLICEHEQSPQGQVLPMDLDPTDLQRDSIDGVLESNEDEKHDNCKSNGDKTDDISEMDDLMEDIETSLTRLFHLGTTIRKYSSTSRTARINKFAEQSDLGEFEKFARMVVKTLYTDANDGLQAQLTRSMVETCASVLYKRSHQNKINTPRSIGDYSMPIIAEETEPTAFNTSISMKSLTTEAPPCPVPPKLPRSTSQPKSYALTESAPSILDSIPSRKIYKLLRPGPPSGGSISSIQLGKVRYPRPPKTQDSSSYRSCEWCLGRYHQGLFEDTKKWSAHIDQDFEPYVCLSEDCLNERKLPCYPTFREWFEHMNTAHTNSWQREIHKPIAWVCSFNHPAAYFDTVEELHDHMIECYPEVYAASLEVIAKNSYVKRSRLRQICPICCRDSIQDVDKRTKASSRTVDSKRRKAQDAQGNIRNQSVSEVDEESSDDQEETELSDTFMARHIAEHLQILMFLTIRLIKCHFEGESFVEIGESCAASTGDSSTRSSGLPLSQPASNIDSNETFDEYQERGDGLTSSHQKLKYSSTVDDNITADYHEIRKTELLMSEDINFIIPFHMPFSKNRISVNIEDELREADKYFAELRSTDIPSMFAARQAVAATSEDDIYLSRCLENLSNGYSFRFERLGNQEDLEKAIEIAQRAIAATPEDSPDLAGYLNNLSKCYSSRFERLGNQEDLEKAIEAAQKAISTTFEDDPDAAGYFNDLSIYYHSKFDRLGMSKDLERAMEYAQQAVAATSENSLNKAACLNNLSNCYSSRFDEYGSREDLAKAIIYTKDAFSTLYVSLLSKVRIWKRLSLLYYLFGDRTRAANTAADAIFLLPWVSPRYNPRHDQEHTISQASVLSSLACSLALQAGRPAIEAFGLIEIGRAVTASLAIDLQTDVFALREFYPELYERYETLRYQFSVVSSGEFDVLPESKTPKSHRDKSSHIERELTRVEDEIRMMPGFAGFQLPPRPEELKEMAKEGPLVAFNISDIRSDALIITNTEIKALNLEYLDYAEAVRRMSGMSQISNRHPQVLYKNNERMAELLKWLWLVAVKPVFEELGFLERATLPKGPELPRIWWVTGGVMGPAPLHVAGIYNGLDEKLPMESAIDFAISSYISTAKALKFARDRLQRQVTEVQGEALLISAHDDDLDFEGEIRSIEGVIERHFRTVRLRNGSKEEALRHIEQSSIVHFSCHGISVGFEPSSEPPKSPSDSFLLLAGSLESLDDPAEKLTVDDLVKIKHPRAQLAFLAACSTAGISAEKLKDEMIHIANTFQLAGYPHVVGTLWQADDEAATFISKAFYENLLRDGPQNLRYGVATALHQAIRELMQDDEFKEDFLAWAPFIHIGA</sequence>
<organism evidence="3 4">
    <name type="scientific">Orbilia javanica</name>
    <dbReference type="NCBI Taxonomy" id="47235"/>
    <lineage>
        <taxon>Eukaryota</taxon>
        <taxon>Fungi</taxon>
        <taxon>Dikarya</taxon>
        <taxon>Ascomycota</taxon>
        <taxon>Pezizomycotina</taxon>
        <taxon>Orbiliomycetes</taxon>
        <taxon>Orbiliales</taxon>
        <taxon>Orbiliaceae</taxon>
        <taxon>Orbilia</taxon>
    </lineage>
</organism>
<dbReference type="EMBL" id="JAVHNR010000001">
    <property type="protein sequence ID" value="KAK6356077.1"/>
    <property type="molecule type" value="Genomic_DNA"/>
</dbReference>
<dbReference type="Proteomes" id="UP001313282">
    <property type="component" value="Unassembled WGS sequence"/>
</dbReference>
<evidence type="ECO:0000313" key="3">
    <source>
        <dbReference type="EMBL" id="KAK6356077.1"/>
    </source>
</evidence>
<keyword evidence="4" id="KW-1185">Reference proteome</keyword>
<dbReference type="Pfam" id="PF12770">
    <property type="entry name" value="CHAT"/>
    <property type="match status" value="1"/>
</dbReference>
<dbReference type="InterPro" id="IPR011990">
    <property type="entry name" value="TPR-like_helical_dom_sf"/>
</dbReference>
<evidence type="ECO:0000256" key="1">
    <source>
        <dbReference type="SAM" id="MobiDB-lite"/>
    </source>
</evidence>
<dbReference type="PANTHER" id="PTHR35391">
    <property type="entry name" value="C2H2-TYPE DOMAIN-CONTAINING PROTEIN-RELATED"/>
    <property type="match status" value="1"/>
</dbReference>
<accession>A0AAN8MTX6</accession>
<protein>
    <recommendedName>
        <fullName evidence="2">CHAT domain-containing protein</fullName>
    </recommendedName>
</protein>
<dbReference type="Gene3D" id="1.25.40.10">
    <property type="entry name" value="Tetratricopeptide repeat domain"/>
    <property type="match status" value="1"/>
</dbReference>
<reference evidence="3 4" key="1">
    <citation type="submission" date="2019-10" db="EMBL/GenBank/DDBJ databases">
        <authorList>
            <person name="Palmer J.M."/>
        </authorList>
    </citation>
    <scope>NUCLEOTIDE SEQUENCE [LARGE SCALE GENOMIC DNA]</scope>
    <source>
        <strain evidence="3 4">TWF718</strain>
    </source>
</reference>
<dbReference type="SUPFAM" id="SSF81901">
    <property type="entry name" value="HCP-like"/>
    <property type="match status" value="1"/>
</dbReference>
<comment type="caution">
    <text evidence="3">The sequence shown here is derived from an EMBL/GenBank/DDBJ whole genome shotgun (WGS) entry which is preliminary data.</text>
</comment>
<feature type="compositionally biased region" description="Acidic residues" evidence="1">
    <location>
        <begin position="576"/>
        <end position="590"/>
    </location>
</feature>
<dbReference type="InterPro" id="IPR024983">
    <property type="entry name" value="CHAT_dom"/>
</dbReference>
<feature type="region of interest" description="Disordered" evidence="1">
    <location>
        <begin position="634"/>
        <end position="654"/>
    </location>
</feature>
<proteinExistence type="predicted"/>